<dbReference type="InterPro" id="IPR036388">
    <property type="entry name" value="WH-like_DNA-bd_sf"/>
</dbReference>
<dbReference type="GO" id="GO:0003700">
    <property type="term" value="F:DNA-binding transcription factor activity"/>
    <property type="evidence" value="ECO:0007669"/>
    <property type="project" value="InterPro"/>
</dbReference>
<dbReference type="Proteomes" id="UP000593735">
    <property type="component" value="Chromosome"/>
</dbReference>
<dbReference type="PROSITE" id="PS51071">
    <property type="entry name" value="HTH_RPIR"/>
    <property type="match status" value="1"/>
</dbReference>
<dbReference type="Pfam" id="PF01418">
    <property type="entry name" value="HTH_6"/>
    <property type="match status" value="1"/>
</dbReference>
<dbReference type="GO" id="GO:0003677">
    <property type="term" value="F:DNA binding"/>
    <property type="evidence" value="ECO:0007669"/>
    <property type="project" value="InterPro"/>
</dbReference>
<dbReference type="RefSeq" id="WP_194371106.1">
    <property type="nucleotide sequence ID" value="NZ_CP063767.1"/>
</dbReference>
<dbReference type="InterPro" id="IPR047640">
    <property type="entry name" value="RpiR-like"/>
</dbReference>
<dbReference type="KEGG" id="tio:INP52_09160"/>
<keyword evidence="3" id="KW-1185">Reference proteome</keyword>
<evidence type="ECO:0000313" key="2">
    <source>
        <dbReference type="EMBL" id="QOY60546.1"/>
    </source>
</evidence>
<reference evidence="2 3" key="1">
    <citation type="submission" date="2020-10" db="EMBL/GenBank/DDBJ databases">
        <title>Olsenella immobilis sp.nov., isolated from the mud in a fermentation cellar used for the production of Chinese strong-flavoured liquor.</title>
        <authorList>
            <person name="Lu L."/>
        </authorList>
    </citation>
    <scope>NUCLEOTIDE SEQUENCE [LARGE SCALE GENOMIC DNA]</scope>
    <source>
        <strain evidence="2 3">LZLJ-2</strain>
    </source>
</reference>
<name>A0A7S7M862_9ACTN</name>
<dbReference type="GO" id="GO:0097367">
    <property type="term" value="F:carbohydrate derivative binding"/>
    <property type="evidence" value="ECO:0007669"/>
    <property type="project" value="InterPro"/>
</dbReference>
<evidence type="ECO:0000313" key="3">
    <source>
        <dbReference type="Proteomes" id="UP000593735"/>
    </source>
</evidence>
<gene>
    <name evidence="2" type="ORF">INP52_09160</name>
</gene>
<dbReference type="AlphaFoldDB" id="A0A7S7M862"/>
<accession>A0A7S7M862</accession>
<dbReference type="PANTHER" id="PTHR30514">
    <property type="entry name" value="GLUCOKINASE"/>
    <property type="match status" value="1"/>
</dbReference>
<sequence>MDANGFGLLSSISEILNSRKRDSDYAIARYLVPRLDNLRSLMITDITENAFVTRSAVRRFCNKLGFSSFSELKSQVTTAAYPSDLNHRDLQENVVEYRASLDGGIEDMLSEMGRTVNNDQVVALSRSLHDHAGVVLVCANNTSGTLVRFQQELFYAQKFIQLATDSYRTRLVESTDDEDRLVVVVSASGVFARNIESWISEIESEKYLITANPAAVRIDDYDRTYCLNCSPIDHDSWGLFGKYGMTYFFDLLSACYLHLYGA</sequence>
<proteinExistence type="predicted"/>
<dbReference type="InterPro" id="IPR000281">
    <property type="entry name" value="HTH_RpiR"/>
</dbReference>
<dbReference type="InterPro" id="IPR009057">
    <property type="entry name" value="Homeodomain-like_sf"/>
</dbReference>
<dbReference type="PANTHER" id="PTHR30514:SF10">
    <property type="entry name" value="MURR_RPIR FAMILY TRANSCRIPTIONAL REGULATOR"/>
    <property type="match status" value="1"/>
</dbReference>
<dbReference type="SUPFAM" id="SSF46689">
    <property type="entry name" value="Homeodomain-like"/>
    <property type="match status" value="1"/>
</dbReference>
<protein>
    <submittedName>
        <fullName evidence="2">MurR/RpiR family transcriptional regulator</fullName>
    </submittedName>
</protein>
<dbReference type="EMBL" id="CP063767">
    <property type="protein sequence ID" value="QOY60546.1"/>
    <property type="molecule type" value="Genomic_DNA"/>
</dbReference>
<feature type="domain" description="HTH rpiR-type" evidence="1">
    <location>
        <begin position="7"/>
        <end position="83"/>
    </location>
</feature>
<organism evidence="2 3">
    <name type="scientific">Thermophilibacter immobilis</name>
    <dbReference type="NCBI Taxonomy" id="2779519"/>
    <lineage>
        <taxon>Bacteria</taxon>
        <taxon>Bacillati</taxon>
        <taxon>Actinomycetota</taxon>
        <taxon>Coriobacteriia</taxon>
        <taxon>Coriobacteriales</taxon>
        <taxon>Atopobiaceae</taxon>
        <taxon>Thermophilibacter</taxon>
    </lineage>
</organism>
<evidence type="ECO:0000259" key="1">
    <source>
        <dbReference type="PROSITE" id="PS51071"/>
    </source>
</evidence>
<dbReference type="Gene3D" id="1.10.10.10">
    <property type="entry name" value="Winged helix-like DNA-binding domain superfamily/Winged helix DNA-binding domain"/>
    <property type="match status" value="1"/>
</dbReference>